<keyword evidence="1" id="KW-0812">Transmembrane</keyword>
<keyword evidence="1" id="KW-0472">Membrane</keyword>
<gene>
    <name evidence="2" type="ORF">CYMTET_2852</name>
</gene>
<keyword evidence="1" id="KW-1133">Transmembrane helix</keyword>
<feature type="transmembrane region" description="Helical" evidence="1">
    <location>
        <begin position="92"/>
        <end position="118"/>
    </location>
</feature>
<reference evidence="2 3" key="1">
    <citation type="journal article" date="2015" name="Genome Biol. Evol.">
        <title>Comparative Genomics of a Bacterivorous Green Alga Reveals Evolutionary Causalities and Consequences of Phago-Mixotrophic Mode of Nutrition.</title>
        <authorList>
            <person name="Burns J.A."/>
            <person name="Paasch A."/>
            <person name="Narechania A."/>
            <person name="Kim E."/>
        </authorList>
    </citation>
    <scope>NUCLEOTIDE SEQUENCE [LARGE SCALE GENOMIC DNA]</scope>
    <source>
        <strain evidence="2 3">PLY_AMNH</strain>
    </source>
</reference>
<name>A0AAE0H4F0_9CHLO</name>
<dbReference type="EMBL" id="LGRX02000048">
    <property type="protein sequence ID" value="KAK3289723.1"/>
    <property type="molecule type" value="Genomic_DNA"/>
</dbReference>
<comment type="caution">
    <text evidence="2">The sequence shown here is derived from an EMBL/GenBank/DDBJ whole genome shotgun (WGS) entry which is preliminary data.</text>
</comment>
<feature type="transmembrane region" description="Helical" evidence="1">
    <location>
        <begin position="58"/>
        <end position="80"/>
    </location>
</feature>
<evidence type="ECO:0000256" key="1">
    <source>
        <dbReference type="SAM" id="Phobius"/>
    </source>
</evidence>
<keyword evidence="3" id="KW-1185">Reference proteome</keyword>
<dbReference type="Proteomes" id="UP001190700">
    <property type="component" value="Unassembled WGS sequence"/>
</dbReference>
<evidence type="ECO:0000313" key="3">
    <source>
        <dbReference type="Proteomes" id="UP001190700"/>
    </source>
</evidence>
<dbReference type="AlphaFoldDB" id="A0AAE0H4F0"/>
<proteinExistence type="predicted"/>
<organism evidence="2 3">
    <name type="scientific">Cymbomonas tetramitiformis</name>
    <dbReference type="NCBI Taxonomy" id="36881"/>
    <lineage>
        <taxon>Eukaryota</taxon>
        <taxon>Viridiplantae</taxon>
        <taxon>Chlorophyta</taxon>
        <taxon>Pyramimonadophyceae</taxon>
        <taxon>Pyramimonadales</taxon>
        <taxon>Pyramimonadaceae</taxon>
        <taxon>Cymbomonas</taxon>
    </lineage>
</organism>
<accession>A0AAE0H4F0</accession>
<feature type="transmembrane region" description="Helical" evidence="1">
    <location>
        <begin position="158"/>
        <end position="178"/>
    </location>
</feature>
<evidence type="ECO:0000313" key="2">
    <source>
        <dbReference type="EMBL" id="KAK3289723.1"/>
    </source>
</evidence>
<protein>
    <submittedName>
        <fullName evidence="2">Uncharacterized protein</fullName>
    </submittedName>
</protein>
<sequence length="187" mass="20795">MMKLKYVSWAITVVQVALAWYAFSEFIDINDKIDDCSVTGFKDETYKTSHQGKVMQGLSAVCASLLSLTMMLVGILTYITDSSGNGLDDFKAFYVFMEMCTGALGYITLVMTAVLTGIHHIGYPYNTLEDLYGLLENISTEVKFVDCGKPKREESLTLVLYLQLALFALSNGAGLYMLQARKKKDGR</sequence>